<dbReference type="InterPro" id="IPR001810">
    <property type="entry name" value="F-box_dom"/>
</dbReference>
<keyword evidence="4" id="KW-0833">Ubl conjugation pathway</keyword>
<dbReference type="InterPro" id="IPR006553">
    <property type="entry name" value="Leu-rich_rpt_Cys-con_subtyp"/>
</dbReference>
<keyword evidence="3" id="KW-0936">Ethylene signaling pathway</keyword>
<dbReference type="SMART" id="SM00367">
    <property type="entry name" value="LRR_CC"/>
    <property type="match status" value="14"/>
</dbReference>
<name>A0A166DL61_DAUCS</name>
<evidence type="ECO:0000256" key="3">
    <source>
        <dbReference type="ARBA" id="ARBA00022745"/>
    </source>
</evidence>
<feature type="domain" description="F-box" evidence="6">
    <location>
        <begin position="80"/>
        <end position="121"/>
    </location>
</feature>
<organism evidence="7">
    <name type="scientific">Daucus carota subsp. sativus</name>
    <name type="common">Carrot</name>
    <dbReference type="NCBI Taxonomy" id="79200"/>
    <lineage>
        <taxon>Eukaryota</taxon>
        <taxon>Viridiplantae</taxon>
        <taxon>Streptophyta</taxon>
        <taxon>Embryophyta</taxon>
        <taxon>Tracheophyta</taxon>
        <taxon>Spermatophyta</taxon>
        <taxon>Magnoliopsida</taxon>
        <taxon>eudicotyledons</taxon>
        <taxon>Gunneridae</taxon>
        <taxon>Pentapetalae</taxon>
        <taxon>asterids</taxon>
        <taxon>campanulids</taxon>
        <taxon>Apiales</taxon>
        <taxon>Apiaceae</taxon>
        <taxon>Apioideae</taxon>
        <taxon>Scandiceae</taxon>
        <taxon>Daucinae</taxon>
        <taxon>Daucus</taxon>
        <taxon>Daucus sect. Daucus</taxon>
    </lineage>
</organism>
<dbReference type="SMART" id="SM00256">
    <property type="entry name" value="FBOX"/>
    <property type="match status" value="1"/>
</dbReference>
<evidence type="ECO:0000259" key="6">
    <source>
        <dbReference type="SMART" id="SM00256"/>
    </source>
</evidence>
<dbReference type="Pfam" id="PF25372">
    <property type="entry name" value="DUF7885"/>
    <property type="match status" value="2"/>
</dbReference>
<dbReference type="PANTHER" id="PTHR13318:SF149">
    <property type="entry name" value="F-BOX DOMAIN-CONTAINING PROTEIN"/>
    <property type="match status" value="1"/>
</dbReference>
<evidence type="ECO:0000256" key="1">
    <source>
        <dbReference type="ARBA" id="ARBA00004123"/>
    </source>
</evidence>
<dbReference type="Gramene" id="KZN05382">
    <property type="protein sequence ID" value="KZN05382"/>
    <property type="gene ID" value="DCAR_006219"/>
</dbReference>
<dbReference type="PANTHER" id="PTHR13318">
    <property type="entry name" value="PARTNER OF PAIRED, ISOFORM B-RELATED"/>
    <property type="match status" value="1"/>
</dbReference>
<gene>
    <name evidence="7" type="ORF">DCAR_006219</name>
</gene>
<comment type="pathway">
    <text evidence="2">Protein modification; protein ubiquitination.</text>
</comment>
<dbReference type="CDD" id="cd22159">
    <property type="entry name" value="F-box_AtTIR1-like"/>
    <property type="match status" value="1"/>
</dbReference>
<dbReference type="GO" id="GO:0005634">
    <property type="term" value="C:nucleus"/>
    <property type="evidence" value="ECO:0007669"/>
    <property type="project" value="UniProtKB-SubCell"/>
</dbReference>
<dbReference type="InterPro" id="IPR032675">
    <property type="entry name" value="LRR_dom_sf"/>
</dbReference>
<protein>
    <recommendedName>
        <fullName evidence="6">F-box domain-containing protein</fullName>
    </recommendedName>
</protein>
<dbReference type="FunFam" id="3.80.10.10:FF:000451">
    <property type="entry name" value="EIN3-binding F-box protein 1"/>
    <property type="match status" value="1"/>
</dbReference>
<proteinExistence type="predicted"/>
<dbReference type="Gene3D" id="1.20.1280.50">
    <property type="match status" value="1"/>
</dbReference>
<dbReference type="GO" id="GO:0009873">
    <property type="term" value="P:ethylene-activated signaling pathway"/>
    <property type="evidence" value="ECO:0007669"/>
    <property type="project" value="UniProtKB-KW"/>
</dbReference>
<dbReference type="FunFam" id="1.20.1280.50:FF:000084">
    <property type="entry name" value="EIN3-binding F-box protein 1"/>
    <property type="match status" value="1"/>
</dbReference>
<dbReference type="AlphaFoldDB" id="A0A166DL61"/>
<dbReference type="Gene3D" id="3.80.10.10">
    <property type="entry name" value="Ribonuclease Inhibitor"/>
    <property type="match status" value="3"/>
</dbReference>
<dbReference type="OMA" id="ELEECHR"/>
<dbReference type="InterPro" id="IPR057207">
    <property type="entry name" value="FBXL15_LRR"/>
</dbReference>
<reference evidence="7" key="1">
    <citation type="journal article" date="2016" name="Nat. Genet.">
        <title>A high-quality carrot genome assembly provides new insights into carotenoid accumulation and asterid genome evolution.</title>
        <authorList>
            <person name="Iorizzo M."/>
            <person name="Ellison S."/>
            <person name="Senalik D."/>
            <person name="Zeng P."/>
            <person name="Satapoomin P."/>
            <person name="Huang J."/>
            <person name="Bowman M."/>
            <person name="Iovene M."/>
            <person name="Sanseverino W."/>
            <person name="Cavagnaro P."/>
            <person name="Yildiz M."/>
            <person name="Macko-Podgorni A."/>
            <person name="Moranska E."/>
            <person name="Grzebelus E."/>
            <person name="Grzebelus D."/>
            <person name="Ashrafi H."/>
            <person name="Zheng Z."/>
            <person name="Cheng S."/>
            <person name="Spooner D."/>
            <person name="Van Deynze A."/>
            <person name="Simon P."/>
        </authorList>
    </citation>
    <scope>NUCLEOTIDE SEQUENCE [LARGE SCALE GENOMIC DNA]</scope>
    <source>
        <tissue evidence="7">Leaf</tissue>
    </source>
</reference>
<dbReference type="FunFam" id="3.80.10.10:FF:000473">
    <property type="entry name" value="EIN3-binding F-box protein 1"/>
    <property type="match status" value="1"/>
</dbReference>
<evidence type="ECO:0000256" key="5">
    <source>
        <dbReference type="ARBA" id="ARBA00023242"/>
    </source>
</evidence>
<comment type="subcellular location">
    <subcellularLocation>
        <location evidence="1">Nucleus</location>
    </subcellularLocation>
</comment>
<keyword evidence="5" id="KW-0539">Nucleus</keyword>
<dbReference type="GO" id="GO:0010105">
    <property type="term" value="P:negative regulation of ethylene-activated signaling pathway"/>
    <property type="evidence" value="ECO:0007669"/>
    <property type="project" value="UniProtKB-ARBA"/>
</dbReference>
<dbReference type="STRING" id="79200.A0A166DL61"/>
<accession>A0A166DL61</accession>
<sequence>MPLIKLIVRCTNIVSHICSGDVAFCPRDSVYPNPKEPSLLFPLGHHVDLYMPLLKRSRISASFQFSGETLKEKRTSIDVLPDECIFEVFRHLSGGQERSSCACVSKRWLSLLSSIRKDEFYPAEISRPEEPKEEVVSTKVDKPSETVKDVIVDSDTDEIESLIEDSEVRTDGYLSRHLEGKKATDIRLAAIAIGTSTRGGLGKLSIVGNNSVRGVTNFGLKAIARGCPSLRVLTLWNVSSISDEGLAEIASGCNMLEELDLRCCPSISDKALLAVANNCPNLTSLTIESCSNIGNDGFQSVGRLCQKLRSISIKKCPLVGDQGITSLVSSASFLTKLSLQALNVSDMSLAVIGHYGLAIRDLALVGLQNVTEKGFWVMGNGRGLQLLMSLTINCCQGVTDLGVVAIGKGCPSLKHLCLRKCAILSDNGLVSFAKLCMSLKSLELEECHRITQFGLFATLSNCGENIKAMSLANCFGIKDSNMGFAVGAMSPCKSLRSLSIRDCPGFGNVSLAILGRICPQLHRLNLTGLRGITDESFLPFIQGCEAGGLTHVNLIGCENLTDKAVSAIAKVHGSTLEVLNLDGCRHVTDAGLVAIAENCWFLHELDVSKCVVTDYGIAELARAPWTSLQILSMSNCPLVSDNCAPFLLKLGETLVGLDIRQCSAMSYGMVDLLVEKLWRCDILS</sequence>
<dbReference type="GO" id="GO:0019005">
    <property type="term" value="C:SCF ubiquitin ligase complex"/>
    <property type="evidence" value="ECO:0007669"/>
    <property type="project" value="TreeGrafter"/>
</dbReference>
<dbReference type="SUPFAM" id="SSF81383">
    <property type="entry name" value="F-box domain"/>
    <property type="match status" value="1"/>
</dbReference>
<dbReference type="Pfam" id="PF00646">
    <property type="entry name" value="F-box"/>
    <property type="match status" value="1"/>
</dbReference>
<dbReference type="FunFam" id="3.80.10.10:FF:000595">
    <property type="entry name" value="EIN3-binding F-box protein 1"/>
    <property type="match status" value="1"/>
</dbReference>
<evidence type="ECO:0000313" key="7">
    <source>
        <dbReference type="EMBL" id="KZN05382.1"/>
    </source>
</evidence>
<dbReference type="EMBL" id="LNRQ01000002">
    <property type="protein sequence ID" value="KZN05382.1"/>
    <property type="molecule type" value="Genomic_DNA"/>
</dbReference>
<evidence type="ECO:0000256" key="4">
    <source>
        <dbReference type="ARBA" id="ARBA00022786"/>
    </source>
</evidence>
<dbReference type="SUPFAM" id="SSF52047">
    <property type="entry name" value="RNI-like"/>
    <property type="match status" value="2"/>
</dbReference>
<dbReference type="InterPro" id="IPR036047">
    <property type="entry name" value="F-box-like_dom_sf"/>
</dbReference>
<comment type="caution">
    <text evidence="7">The sequence shown here is derived from an EMBL/GenBank/DDBJ whole genome shotgun (WGS) entry which is preliminary data.</text>
</comment>
<dbReference type="GO" id="GO:0031146">
    <property type="term" value="P:SCF-dependent proteasomal ubiquitin-dependent protein catabolic process"/>
    <property type="evidence" value="ECO:0007669"/>
    <property type="project" value="TreeGrafter"/>
</dbReference>
<evidence type="ECO:0000256" key="2">
    <source>
        <dbReference type="ARBA" id="ARBA00004906"/>
    </source>
</evidence>